<accession>A0A5P1FNN4</accession>
<keyword evidence="2" id="KW-1185">Reference proteome</keyword>
<evidence type="ECO:0000313" key="2">
    <source>
        <dbReference type="Proteomes" id="UP000243459"/>
    </source>
</evidence>
<sequence length="129" mass="14071">MTEELSMGSEIDDLDNGENTCLDDDGVGGEIIDETWVFDCSYGVVCVSLIAEEMMTSDGGAINDNYDGVGDGDLKMNEGEQNIGRGKEIVDNDIRAERTKCVMEKGHRMEDGYLMLVTLKVEGVSSMEV</sequence>
<gene>
    <name evidence="1" type="ORF">A4U43_C01F11880</name>
</gene>
<proteinExistence type="predicted"/>
<dbReference type="AlphaFoldDB" id="A0A5P1FNN4"/>
<reference evidence="2" key="1">
    <citation type="journal article" date="2017" name="Nat. Commun.">
        <title>The asparagus genome sheds light on the origin and evolution of a young Y chromosome.</title>
        <authorList>
            <person name="Harkess A."/>
            <person name="Zhou J."/>
            <person name="Xu C."/>
            <person name="Bowers J.E."/>
            <person name="Van der Hulst R."/>
            <person name="Ayyampalayam S."/>
            <person name="Mercati F."/>
            <person name="Riccardi P."/>
            <person name="McKain M.R."/>
            <person name="Kakrana A."/>
            <person name="Tang H."/>
            <person name="Ray J."/>
            <person name="Groenendijk J."/>
            <person name="Arikit S."/>
            <person name="Mathioni S.M."/>
            <person name="Nakano M."/>
            <person name="Shan H."/>
            <person name="Telgmann-Rauber A."/>
            <person name="Kanno A."/>
            <person name="Yue Z."/>
            <person name="Chen H."/>
            <person name="Li W."/>
            <person name="Chen Y."/>
            <person name="Xu X."/>
            <person name="Zhang Y."/>
            <person name="Luo S."/>
            <person name="Chen H."/>
            <person name="Gao J."/>
            <person name="Mao Z."/>
            <person name="Pires J.C."/>
            <person name="Luo M."/>
            <person name="Kudrna D."/>
            <person name="Wing R.A."/>
            <person name="Meyers B.C."/>
            <person name="Yi K."/>
            <person name="Kong H."/>
            <person name="Lavrijsen P."/>
            <person name="Sunseri F."/>
            <person name="Falavigna A."/>
            <person name="Ye Y."/>
            <person name="Leebens-Mack J.H."/>
            <person name="Chen G."/>
        </authorList>
    </citation>
    <scope>NUCLEOTIDE SEQUENCE [LARGE SCALE GENOMIC DNA]</scope>
    <source>
        <strain evidence="2">cv. DH0086</strain>
    </source>
</reference>
<dbReference type="Gramene" id="ONK79925">
    <property type="protein sequence ID" value="ONK79925"/>
    <property type="gene ID" value="A4U43_C01F11880"/>
</dbReference>
<name>A0A5P1FNN4_ASPOF</name>
<protein>
    <submittedName>
        <fullName evidence="1">Uncharacterized protein</fullName>
    </submittedName>
</protein>
<dbReference type="Proteomes" id="UP000243459">
    <property type="component" value="Chromosome 1"/>
</dbReference>
<evidence type="ECO:0000313" key="1">
    <source>
        <dbReference type="EMBL" id="ONK79925.1"/>
    </source>
</evidence>
<organism evidence="1 2">
    <name type="scientific">Asparagus officinalis</name>
    <name type="common">Garden asparagus</name>
    <dbReference type="NCBI Taxonomy" id="4686"/>
    <lineage>
        <taxon>Eukaryota</taxon>
        <taxon>Viridiplantae</taxon>
        <taxon>Streptophyta</taxon>
        <taxon>Embryophyta</taxon>
        <taxon>Tracheophyta</taxon>
        <taxon>Spermatophyta</taxon>
        <taxon>Magnoliopsida</taxon>
        <taxon>Liliopsida</taxon>
        <taxon>Asparagales</taxon>
        <taxon>Asparagaceae</taxon>
        <taxon>Asparagoideae</taxon>
        <taxon>Asparagus</taxon>
    </lineage>
</organism>
<dbReference type="EMBL" id="CM007381">
    <property type="protein sequence ID" value="ONK79925.1"/>
    <property type="molecule type" value="Genomic_DNA"/>
</dbReference>